<gene>
    <name evidence="2" type="ORF">ODALV1_LOCUS30613</name>
</gene>
<evidence type="ECO:0000256" key="1">
    <source>
        <dbReference type="SAM" id="Phobius"/>
    </source>
</evidence>
<evidence type="ECO:0000313" key="2">
    <source>
        <dbReference type="EMBL" id="CAL8145829.1"/>
    </source>
</evidence>
<protein>
    <submittedName>
        <fullName evidence="2">Uncharacterized protein</fullName>
    </submittedName>
</protein>
<organism evidence="2 3">
    <name type="scientific">Orchesella dallaii</name>
    <dbReference type="NCBI Taxonomy" id="48710"/>
    <lineage>
        <taxon>Eukaryota</taxon>
        <taxon>Metazoa</taxon>
        <taxon>Ecdysozoa</taxon>
        <taxon>Arthropoda</taxon>
        <taxon>Hexapoda</taxon>
        <taxon>Collembola</taxon>
        <taxon>Entomobryomorpha</taxon>
        <taxon>Entomobryoidea</taxon>
        <taxon>Orchesellidae</taxon>
        <taxon>Orchesellinae</taxon>
        <taxon>Orchesella</taxon>
    </lineage>
</organism>
<dbReference type="Proteomes" id="UP001642540">
    <property type="component" value="Unassembled WGS sequence"/>
</dbReference>
<sequence>MISFSNSEIFDVVTGAFERLLSTANIPKESIDERLFPLIPNKNPIPTTNLNEILSPFRNCFVMVTNFQGVHLLPPKYPIIIREVKVALIIVENSFKFILVHKNMQPMINASDFHSACSSSLFNEHDWNPCIALKYEDFMMKTRPLKCQVNINLYPQDYLLTYPTQLKMPLNTATLIKYPLNFHHNLTKYYKQIKASSQPLNLLITNDTNEPLPKEMLAVWINSVAHNPNNILVQLSPSTDLFLHISTKVSSHKQTIVSIAVATVDLHNRIVTNESVSLHKLSPNFFKLPLDSITKKAVIPYKNNVINVNYNWPYIGPSGRSLSDKNKRMVCKKNPYSFVSHYRLVSSEFYKSSTLRGIVNELAVTVTQMIIPNASFLIHRHHILCKNIPVMNVAEYDHAFGSGIKVNVITSEPHKIPSVPLQMSNPMESFKFLSCGKPPQKSFGFSEFVTIFQWNVWLVIVIVIVVLFPLTLHGVEMIHIRLSPGESDHASSTPSKLSFNLFLQPFVILLEEGESFTNNNLKLSGIRWMLGSLLLAATVLSNAYKYDNVYNVIAPKKFVSYQRISQLVADNFTIYTMLSVEKSRTSWREPWPMINVSQKSSHQLQGYLVRLRRNGFINSEIFSFTKSLELNRNGTSKGPSVLLTNSKLHPGVAQLVEEIGKLHRLYFVAGQVFMEKQWKLLTDELKICNRTAVITQELFAIRMGQKLKKEIGLKYVFVGTNYVFMDQVGIEFGGWIPIQIWGNLGALKSSGIWKWWSNVITRGNGDEKYSGASEMVVERPTIDGTD</sequence>
<comment type="caution">
    <text evidence="2">The sequence shown here is derived from an EMBL/GenBank/DDBJ whole genome shotgun (WGS) entry which is preliminary data.</text>
</comment>
<keyword evidence="1" id="KW-0472">Membrane</keyword>
<keyword evidence="3" id="KW-1185">Reference proteome</keyword>
<dbReference type="EMBL" id="CAXLJM020000164">
    <property type="protein sequence ID" value="CAL8145829.1"/>
    <property type="molecule type" value="Genomic_DNA"/>
</dbReference>
<name>A0ABP1S7G8_9HEXA</name>
<accession>A0ABP1S7G8</accession>
<keyword evidence="1" id="KW-1133">Transmembrane helix</keyword>
<reference evidence="2 3" key="1">
    <citation type="submission" date="2024-08" db="EMBL/GenBank/DDBJ databases">
        <authorList>
            <person name="Cucini C."/>
            <person name="Frati F."/>
        </authorList>
    </citation>
    <scope>NUCLEOTIDE SEQUENCE [LARGE SCALE GENOMIC DNA]</scope>
</reference>
<proteinExistence type="predicted"/>
<feature type="transmembrane region" description="Helical" evidence="1">
    <location>
        <begin position="454"/>
        <end position="472"/>
    </location>
</feature>
<keyword evidence="1" id="KW-0812">Transmembrane</keyword>
<evidence type="ECO:0000313" key="3">
    <source>
        <dbReference type="Proteomes" id="UP001642540"/>
    </source>
</evidence>